<dbReference type="AlphaFoldDB" id="A0A099V2J2"/>
<evidence type="ECO:0000313" key="2">
    <source>
        <dbReference type="Proteomes" id="UP000029857"/>
    </source>
</evidence>
<accession>A0A099V2J2</accession>
<dbReference type="EMBL" id="JRPJ02000071">
    <property type="protein sequence ID" value="TLE07863.1"/>
    <property type="molecule type" value="Genomic_DNA"/>
</dbReference>
<protein>
    <submittedName>
        <fullName evidence="1">XRE family transcriptional regulator</fullName>
    </submittedName>
</protein>
<dbReference type="GO" id="GO:0003677">
    <property type="term" value="F:DNA binding"/>
    <property type="evidence" value="ECO:0007669"/>
    <property type="project" value="InterPro"/>
</dbReference>
<name>A0A099V2J2_9HELI</name>
<proteinExistence type="predicted"/>
<dbReference type="Gene3D" id="1.10.260.40">
    <property type="entry name" value="lambda repressor-like DNA-binding domains"/>
    <property type="match status" value="1"/>
</dbReference>
<dbReference type="RefSeq" id="WP_034566197.1">
    <property type="nucleotide sequence ID" value="NZ_FZMS01000062.1"/>
</dbReference>
<evidence type="ECO:0000313" key="1">
    <source>
        <dbReference type="EMBL" id="TLE07863.1"/>
    </source>
</evidence>
<dbReference type="Proteomes" id="UP000029857">
    <property type="component" value="Unassembled WGS sequence"/>
</dbReference>
<reference evidence="1 2" key="1">
    <citation type="journal article" date="2014" name="Genome Announc.">
        <title>Draft genome sequences of eight enterohepatic helicobacter species isolated from both laboratory and wild rodents.</title>
        <authorList>
            <person name="Sheh A."/>
            <person name="Shen Z."/>
            <person name="Fox J.G."/>
        </authorList>
    </citation>
    <scope>NUCLEOTIDE SEQUENCE [LARGE SCALE GENOMIC DNA]</scope>
    <source>
        <strain evidence="1 2">ATCC 49320</strain>
    </source>
</reference>
<comment type="caution">
    <text evidence="1">The sequence shown here is derived from an EMBL/GenBank/DDBJ whole genome shotgun (WGS) entry which is preliminary data.</text>
</comment>
<dbReference type="InterPro" id="IPR010982">
    <property type="entry name" value="Lambda_DNA-bd_dom_sf"/>
</dbReference>
<gene>
    <name evidence="1" type="ORF">LS79_010940</name>
</gene>
<sequence>MTKDDFTSKLHTLNLSKKEFARLCDLSYSTINNWNDTTRPIPLWVTSWLEHYKLAKKYRIIENLLKDSNLFNDS</sequence>
<organism evidence="1 2">
    <name type="scientific">Helicobacter bilis</name>
    <dbReference type="NCBI Taxonomy" id="37372"/>
    <lineage>
        <taxon>Bacteria</taxon>
        <taxon>Pseudomonadati</taxon>
        <taxon>Campylobacterota</taxon>
        <taxon>Epsilonproteobacteria</taxon>
        <taxon>Campylobacterales</taxon>
        <taxon>Helicobacteraceae</taxon>
        <taxon>Helicobacter</taxon>
    </lineage>
</organism>